<evidence type="ECO:0000313" key="2">
    <source>
        <dbReference type="Proteomes" id="UP000257109"/>
    </source>
</evidence>
<dbReference type="GO" id="GO:0020037">
    <property type="term" value="F:heme binding"/>
    <property type="evidence" value="ECO:0007669"/>
    <property type="project" value="InterPro"/>
</dbReference>
<comment type="caution">
    <text evidence="1">The sequence shown here is derived from an EMBL/GenBank/DDBJ whole genome shotgun (WGS) entry which is preliminary data.</text>
</comment>
<evidence type="ECO:0000313" key="1">
    <source>
        <dbReference type="EMBL" id="RDX77164.1"/>
    </source>
</evidence>
<accession>A0A371FFR1</accession>
<dbReference type="STRING" id="157652.A0A371FFR1"/>
<proteinExistence type="predicted"/>
<dbReference type="GO" id="GO:0005506">
    <property type="term" value="F:iron ion binding"/>
    <property type="evidence" value="ECO:0007669"/>
    <property type="project" value="InterPro"/>
</dbReference>
<keyword evidence="2" id="KW-1185">Reference proteome</keyword>
<reference evidence="1" key="1">
    <citation type="submission" date="2018-05" db="EMBL/GenBank/DDBJ databases">
        <title>Draft genome of Mucuna pruriens seed.</title>
        <authorList>
            <person name="Nnadi N.E."/>
            <person name="Vos R."/>
            <person name="Hasami M.H."/>
            <person name="Devisetty U.K."/>
            <person name="Aguiy J.C."/>
        </authorList>
    </citation>
    <scope>NUCLEOTIDE SEQUENCE [LARGE SCALE GENOMIC DNA]</scope>
    <source>
        <strain evidence="1">JCA_2017</strain>
    </source>
</reference>
<dbReference type="EMBL" id="QJKJ01009265">
    <property type="protein sequence ID" value="RDX77164.1"/>
    <property type="molecule type" value="Genomic_DNA"/>
</dbReference>
<dbReference type="OrthoDB" id="1361712at2759"/>
<dbReference type="PANTHER" id="PTHR24299">
    <property type="entry name" value="CYTOCHROME P450 FAMILY 1"/>
    <property type="match status" value="1"/>
</dbReference>
<dbReference type="GO" id="GO:0004497">
    <property type="term" value="F:monooxygenase activity"/>
    <property type="evidence" value="ECO:0007669"/>
    <property type="project" value="InterPro"/>
</dbReference>
<dbReference type="Gene3D" id="1.10.630.10">
    <property type="entry name" value="Cytochrome P450"/>
    <property type="match status" value="1"/>
</dbReference>
<dbReference type="Pfam" id="PF00067">
    <property type="entry name" value="p450"/>
    <property type="match status" value="1"/>
</dbReference>
<feature type="non-terminal residue" evidence="1">
    <location>
        <position position="1"/>
    </location>
</feature>
<dbReference type="SUPFAM" id="SSF48264">
    <property type="entry name" value="Cytochrome P450"/>
    <property type="match status" value="1"/>
</dbReference>
<name>A0A371FFR1_MUCPR</name>
<protein>
    <submittedName>
        <fullName evidence="1">Geraniol 8-hydroxylase</fullName>
    </submittedName>
</protein>
<dbReference type="PANTHER" id="PTHR24299:SF59">
    <property type="entry name" value="CYTOCHROME P450 SUPERFAMILY PROTEIN"/>
    <property type="match status" value="1"/>
</dbReference>
<sequence>MCIHILVIISHSSKSSKYTKLPPGPPSYPIIGNILQLGPTKLHQALNKLSKIYGPIMTVKIGTITTVVISSPGLAKEALHKKDQALSSRFIPKSVQALSHDKASVVFLPVSTKWKTFRKVCATKIFSAQQLDSTQALRQKTMKNLLDYLQENCQKGKVIDIGEIAFTTVLNSISNTLFSIDLASYSSGISQKFRNVISCVLAEASKPNIADYYPILRRLDPQGARRRMKNYYQTLLNVFDSIIEERIQRVDSIEGSDDVLDSFLEITRKGNSELTRQDVLHLFLMSRPDS</sequence>
<dbReference type="InterPro" id="IPR001128">
    <property type="entry name" value="Cyt_P450"/>
</dbReference>
<dbReference type="InterPro" id="IPR036396">
    <property type="entry name" value="Cyt_P450_sf"/>
</dbReference>
<dbReference type="GO" id="GO:0016705">
    <property type="term" value="F:oxidoreductase activity, acting on paired donors, with incorporation or reduction of molecular oxygen"/>
    <property type="evidence" value="ECO:0007669"/>
    <property type="project" value="InterPro"/>
</dbReference>
<gene>
    <name evidence="1" type="primary">CYP76B6</name>
    <name evidence="1" type="ORF">CR513_42755</name>
</gene>
<dbReference type="Proteomes" id="UP000257109">
    <property type="component" value="Unassembled WGS sequence"/>
</dbReference>
<organism evidence="1 2">
    <name type="scientific">Mucuna pruriens</name>
    <name type="common">Velvet bean</name>
    <name type="synonym">Dolichos pruriens</name>
    <dbReference type="NCBI Taxonomy" id="157652"/>
    <lineage>
        <taxon>Eukaryota</taxon>
        <taxon>Viridiplantae</taxon>
        <taxon>Streptophyta</taxon>
        <taxon>Embryophyta</taxon>
        <taxon>Tracheophyta</taxon>
        <taxon>Spermatophyta</taxon>
        <taxon>Magnoliopsida</taxon>
        <taxon>eudicotyledons</taxon>
        <taxon>Gunneridae</taxon>
        <taxon>Pentapetalae</taxon>
        <taxon>rosids</taxon>
        <taxon>fabids</taxon>
        <taxon>Fabales</taxon>
        <taxon>Fabaceae</taxon>
        <taxon>Papilionoideae</taxon>
        <taxon>50 kb inversion clade</taxon>
        <taxon>NPAAA clade</taxon>
        <taxon>indigoferoid/millettioid clade</taxon>
        <taxon>Phaseoleae</taxon>
        <taxon>Mucuna</taxon>
    </lineage>
</organism>
<dbReference type="AlphaFoldDB" id="A0A371FFR1"/>